<keyword evidence="2 10" id="KW-0812">Transmembrane</keyword>
<keyword evidence="4" id="KW-0479">Metal-binding</keyword>
<dbReference type="InterPro" id="IPR017941">
    <property type="entry name" value="Rieske_2Fe-2S"/>
</dbReference>
<dbReference type="PANTHER" id="PTHR21496">
    <property type="entry name" value="FERREDOXIN-RELATED"/>
    <property type="match status" value="1"/>
</dbReference>
<protein>
    <submittedName>
        <fullName evidence="12">Ferric reductase-like transmembrane domain-containing protein</fullName>
    </submittedName>
</protein>
<proteinExistence type="predicted"/>
<dbReference type="AlphaFoldDB" id="A0A9X2LCN5"/>
<keyword evidence="5 10" id="KW-1133">Transmembrane helix</keyword>
<dbReference type="Pfam" id="PF00355">
    <property type="entry name" value="Rieske"/>
    <property type="match status" value="1"/>
</dbReference>
<dbReference type="Pfam" id="PF01794">
    <property type="entry name" value="Ferric_reduct"/>
    <property type="match status" value="1"/>
</dbReference>
<feature type="transmembrane region" description="Helical" evidence="10">
    <location>
        <begin position="49"/>
        <end position="70"/>
    </location>
</feature>
<evidence type="ECO:0000256" key="7">
    <source>
        <dbReference type="ARBA" id="ARBA00023014"/>
    </source>
</evidence>
<keyword evidence="13" id="KW-1185">Reference proteome</keyword>
<gene>
    <name evidence="12" type="ORF">NOG11_11775</name>
</gene>
<accession>A0A9X2LCN5</accession>
<organism evidence="12 13">
    <name type="scientific">Parvularcula maris</name>
    <dbReference type="NCBI Taxonomy" id="2965077"/>
    <lineage>
        <taxon>Bacteria</taxon>
        <taxon>Pseudomonadati</taxon>
        <taxon>Pseudomonadota</taxon>
        <taxon>Alphaproteobacteria</taxon>
        <taxon>Parvularculales</taxon>
        <taxon>Parvularculaceae</taxon>
        <taxon>Parvularcula</taxon>
    </lineage>
</organism>
<keyword evidence="6" id="KW-0408">Iron</keyword>
<dbReference type="GO" id="GO:0046872">
    <property type="term" value="F:metal ion binding"/>
    <property type="evidence" value="ECO:0007669"/>
    <property type="project" value="UniProtKB-KW"/>
</dbReference>
<dbReference type="SUPFAM" id="SSF50022">
    <property type="entry name" value="ISP domain"/>
    <property type="match status" value="1"/>
</dbReference>
<evidence type="ECO:0000256" key="3">
    <source>
        <dbReference type="ARBA" id="ARBA00022714"/>
    </source>
</evidence>
<feature type="transmembrane region" description="Helical" evidence="10">
    <location>
        <begin position="172"/>
        <end position="191"/>
    </location>
</feature>
<dbReference type="PROSITE" id="PS51296">
    <property type="entry name" value="RIESKE"/>
    <property type="match status" value="1"/>
</dbReference>
<evidence type="ECO:0000256" key="2">
    <source>
        <dbReference type="ARBA" id="ARBA00022692"/>
    </source>
</evidence>
<dbReference type="EMBL" id="JANIBC010000011">
    <property type="protein sequence ID" value="MCQ8186067.1"/>
    <property type="molecule type" value="Genomic_DNA"/>
</dbReference>
<dbReference type="GO" id="GO:0016020">
    <property type="term" value="C:membrane"/>
    <property type="evidence" value="ECO:0007669"/>
    <property type="project" value="UniProtKB-SubCell"/>
</dbReference>
<dbReference type="RefSeq" id="WP_256619962.1">
    <property type="nucleotide sequence ID" value="NZ_JANIBC010000011.1"/>
</dbReference>
<evidence type="ECO:0000256" key="6">
    <source>
        <dbReference type="ARBA" id="ARBA00023004"/>
    </source>
</evidence>
<dbReference type="PANTHER" id="PTHR21496:SF23">
    <property type="entry name" value="3-PHENYLPROPIONATE_CINNAMIC ACID DIOXYGENASE FERREDOXIN SUBUNIT"/>
    <property type="match status" value="1"/>
</dbReference>
<dbReference type="GO" id="GO:0051537">
    <property type="term" value="F:2 iron, 2 sulfur cluster binding"/>
    <property type="evidence" value="ECO:0007669"/>
    <property type="project" value="UniProtKB-KW"/>
</dbReference>
<dbReference type="CDD" id="cd03467">
    <property type="entry name" value="Rieske"/>
    <property type="match status" value="1"/>
</dbReference>
<evidence type="ECO:0000256" key="5">
    <source>
        <dbReference type="ARBA" id="ARBA00022989"/>
    </source>
</evidence>
<feature type="transmembrane region" description="Helical" evidence="10">
    <location>
        <begin position="131"/>
        <end position="151"/>
    </location>
</feature>
<evidence type="ECO:0000256" key="9">
    <source>
        <dbReference type="SAM" id="MobiDB-lite"/>
    </source>
</evidence>
<keyword evidence="3" id="KW-0001">2Fe-2S</keyword>
<reference evidence="12" key="1">
    <citation type="submission" date="2022-07" db="EMBL/GenBank/DDBJ databases">
        <title>Parvularcula maris sp. nov., an algicidal bacterium isolated from seawater.</title>
        <authorList>
            <person name="Li F."/>
        </authorList>
    </citation>
    <scope>NUCLEOTIDE SEQUENCE</scope>
    <source>
        <strain evidence="12">BGMRC 0090</strain>
    </source>
</reference>
<evidence type="ECO:0000256" key="8">
    <source>
        <dbReference type="ARBA" id="ARBA00023136"/>
    </source>
</evidence>
<feature type="transmembrane region" description="Helical" evidence="10">
    <location>
        <begin position="197"/>
        <end position="218"/>
    </location>
</feature>
<feature type="domain" description="Rieske" evidence="11">
    <location>
        <begin position="232"/>
        <end position="327"/>
    </location>
</feature>
<evidence type="ECO:0000256" key="4">
    <source>
        <dbReference type="ARBA" id="ARBA00022723"/>
    </source>
</evidence>
<evidence type="ECO:0000313" key="13">
    <source>
        <dbReference type="Proteomes" id="UP001142610"/>
    </source>
</evidence>
<dbReference type="Gene3D" id="2.102.10.10">
    <property type="entry name" value="Rieske [2Fe-2S] iron-sulphur domain"/>
    <property type="match status" value="1"/>
</dbReference>
<evidence type="ECO:0000256" key="1">
    <source>
        <dbReference type="ARBA" id="ARBA00004141"/>
    </source>
</evidence>
<evidence type="ECO:0000256" key="10">
    <source>
        <dbReference type="SAM" id="Phobius"/>
    </source>
</evidence>
<keyword evidence="8 10" id="KW-0472">Membrane</keyword>
<keyword evidence="7" id="KW-0411">Iron-sulfur</keyword>
<comment type="subcellular location">
    <subcellularLocation>
        <location evidence="1">Membrane</location>
        <topology evidence="1">Multi-pass membrane protein</topology>
    </subcellularLocation>
</comment>
<feature type="region of interest" description="Disordered" evidence="9">
    <location>
        <begin position="325"/>
        <end position="349"/>
    </location>
</feature>
<dbReference type="Proteomes" id="UP001142610">
    <property type="component" value="Unassembled WGS sequence"/>
</dbReference>
<dbReference type="InterPro" id="IPR013130">
    <property type="entry name" value="Fe3_Rdtase_TM_dom"/>
</dbReference>
<evidence type="ECO:0000259" key="11">
    <source>
        <dbReference type="PROSITE" id="PS51296"/>
    </source>
</evidence>
<evidence type="ECO:0000313" key="12">
    <source>
        <dbReference type="EMBL" id="MCQ8186067.1"/>
    </source>
</evidence>
<sequence>MAHDYKTVTWTPFKKRFDLVLLTAVLLYLAVFVTASSLAQPEGESLHIVQLLIAATGTLAFGMLTFILSIGPLARFTGRMKPVLYNRRHLGVTTFFLALIHAGLVVMWYHGFSETNVFVSLLASNPRYDSLQGFPFESLGVAAFFILLVMAATSHDFFNANLGPGLWKSLHMSVYVAYALLVGHVMLGYVQSQTDPAYGWMVAGGAAWLSVLHLGAAFKSASSVTEETDGWLAAGKAADFAEAKARIVTPPYGEKIAVFLHEGRLSAVSHVCRHQGGPLGEGKVVDGCITCPWHGFQYRLEDGRSPEPFTERIATYRLKAESGTVYVHPEPNEPGSYQEPLSLREAGAL</sequence>
<feature type="transmembrane region" description="Helical" evidence="10">
    <location>
        <begin position="90"/>
        <end position="111"/>
    </location>
</feature>
<name>A0A9X2LCN5_9PROT</name>
<dbReference type="InterPro" id="IPR036922">
    <property type="entry name" value="Rieske_2Fe-2S_sf"/>
</dbReference>
<comment type="caution">
    <text evidence="12">The sequence shown here is derived from an EMBL/GenBank/DDBJ whole genome shotgun (WGS) entry which is preliminary data.</text>
</comment>